<dbReference type="PRINTS" id="PR00862">
    <property type="entry name" value="PROLIGOPTASE"/>
</dbReference>
<keyword evidence="3 10" id="KW-0378">Hydrolase</keyword>
<dbReference type="GO" id="GO:0004252">
    <property type="term" value="F:serine-type endopeptidase activity"/>
    <property type="evidence" value="ECO:0007669"/>
    <property type="project" value="InterPro"/>
</dbReference>
<organism evidence="10 11">
    <name type="scientific">Haliscomenobacter hydrossis (strain ATCC 27775 / DSM 1100 / LMG 10767 / O)</name>
    <dbReference type="NCBI Taxonomy" id="760192"/>
    <lineage>
        <taxon>Bacteria</taxon>
        <taxon>Pseudomonadati</taxon>
        <taxon>Bacteroidota</taxon>
        <taxon>Saprospiria</taxon>
        <taxon>Saprospirales</taxon>
        <taxon>Haliscomenobacteraceae</taxon>
        <taxon>Haliscomenobacter</taxon>
    </lineage>
</organism>
<evidence type="ECO:0000256" key="2">
    <source>
        <dbReference type="ARBA" id="ARBA00022670"/>
    </source>
</evidence>
<feature type="domain" description="Peptidase S9 prolyl oligopeptidase catalytic" evidence="8">
    <location>
        <begin position="502"/>
        <end position="716"/>
    </location>
</feature>
<evidence type="ECO:0000313" key="10">
    <source>
        <dbReference type="EMBL" id="AEE52381.1"/>
    </source>
</evidence>
<protein>
    <recommendedName>
        <fullName evidence="6">Proline-specific endopeptidase</fullName>
    </recommendedName>
</protein>
<keyword evidence="7" id="KW-0732">Signal</keyword>
<evidence type="ECO:0000259" key="8">
    <source>
        <dbReference type="Pfam" id="PF00326"/>
    </source>
</evidence>
<dbReference type="PANTHER" id="PTHR11757:SF19">
    <property type="entry name" value="PROLYL ENDOPEPTIDASE-LIKE"/>
    <property type="match status" value="1"/>
</dbReference>
<dbReference type="Gene3D" id="2.130.10.120">
    <property type="entry name" value="Prolyl oligopeptidase, N-terminal domain"/>
    <property type="match status" value="1"/>
</dbReference>
<gene>
    <name evidence="10" type="ordered locus">Halhy_4541</name>
</gene>
<dbReference type="GO" id="GO:0006508">
    <property type="term" value="P:proteolysis"/>
    <property type="evidence" value="ECO:0007669"/>
    <property type="project" value="UniProtKB-KW"/>
</dbReference>
<dbReference type="eggNOG" id="COG1770">
    <property type="taxonomic scope" value="Bacteria"/>
</dbReference>
<dbReference type="AlphaFoldDB" id="F4KTG7"/>
<comment type="similarity">
    <text evidence="1">Belongs to the peptidase S9A family.</text>
</comment>
<evidence type="ECO:0000256" key="5">
    <source>
        <dbReference type="ARBA" id="ARBA00060121"/>
    </source>
</evidence>
<comment type="function">
    <text evidence="5">Cleaves peptide bonds on the C-terminal side of prolyl residues within peptides that are up to approximately 30 amino acids long. Has an absolute requirement for an X-Pro bond in the trans configuration immediately preceding the Pro-Y scissible bond.</text>
</comment>
<dbReference type="InterPro" id="IPR001375">
    <property type="entry name" value="Peptidase_S9_cat"/>
</dbReference>
<dbReference type="MEROPS" id="S09.010"/>
<name>F4KTG7_HALH1</name>
<dbReference type="InterPro" id="IPR023302">
    <property type="entry name" value="Pept_S9A_N"/>
</dbReference>
<dbReference type="InterPro" id="IPR002470">
    <property type="entry name" value="Peptidase_S9A"/>
</dbReference>
<accession>F4KTG7</accession>
<dbReference type="PANTHER" id="PTHR11757">
    <property type="entry name" value="PROTEASE FAMILY S9A OLIGOPEPTIDASE"/>
    <property type="match status" value="1"/>
</dbReference>
<feature type="chain" id="PRO_5003310212" description="Proline-specific endopeptidase" evidence="7">
    <location>
        <begin position="22"/>
        <end position="725"/>
    </location>
</feature>
<dbReference type="InterPro" id="IPR029058">
    <property type="entry name" value="AB_hydrolase_fold"/>
</dbReference>
<evidence type="ECO:0000256" key="6">
    <source>
        <dbReference type="ARBA" id="ARBA00081187"/>
    </source>
</evidence>
<feature type="domain" description="Peptidase S9A N-terminal" evidence="9">
    <location>
        <begin position="44"/>
        <end position="442"/>
    </location>
</feature>
<dbReference type="HOGENOM" id="CLU_011290_0_1_10"/>
<reference key="2">
    <citation type="submission" date="2011-04" db="EMBL/GenBank/DDBJ databases">
        <title>Complete sequence of chromosome of Haliscomenobacter hydrossis DSM 1100.</title>
        <authorList>
            <consortium name="US DOE Joint Genome Institute (JGI-PGF)"/>
            <person name="Lucas S."/>
            <person name="Han J."/>
            <person name="Lapidus A."/>
            <person name="Bruce D."/>
            <person name="Goodwin L."/>
            <person name="Pitluck S."/>
            <person name="Peters L."/>
            <person name="Kyrpides N."/>
            <person name="Mavromatis K."/>
            <person name="Ivanova N."/>
            <person name="Ovchinnikova G."/>
            <person name="Pagani I."/>
            <person name="Daligault H."/>
            <person name="Detter J.C."/>
            <person name="Han C."/>
            <person name="Land M."/>
            <person name="Hauser L."/>
            <person name="Markowitz V."/>
            <person name="Cheng J.-F."/>
            <person name="Hugenholtz P."/>
            <person name="Woyke T."/>
            <person name="Wu D."/>
            <person name="Verbarg S."/>
            <person name="Frueling A."/>
            <person name="Brambilla E."/>
            <person name="Klenk H.-P."/>
            <person name="Eisen J.A."/>
        </authorList>
    </citation>
    <scope>NUCLEOTIDE SEQUENCE</scope>
    <source>
        <strain>DSM 1100</strain>
    </source>
</reference>
<keyword evidence="2" id="KW-0645">Protease</keyword>
<evidence type="ECO:0000313" key="11">
    <source>
        <dbReference type="Proteomes" id="UP000008461"/>
    </source>
</evidence>
<dbReference type="FunFam" id="3.40.50.1820:FF:000005">
    <property type="entry name" value="Prolyl endopeptidase"/>
    <property type="match status" value="1"/>
</dbReference>
<dbReference type="Pfam" id="PF00326">
    <property type="entry name" value="Peptidase_S9"/>
    <property type="match status" value="1"/>
</dbReference>
<proteinExistence type="inferred from homology"/>
<sequence>MNATKWTAGFLFLFLLFTACKNDPATGNQKSTVVRMQADYPAAPNAEKKPQTFAEHGQTRVDNYYWLKDKTNPEVIRYLKSENQYADTVMAHTKAMREQLFKEMKGRIKEDDASVPVLDNGYYYYYRTEKDKQYRIHCRKKGSLDAAEEILLNGNTLAKGKSAFLFGDIQISPNNRLIAYSTNYTGSYVKFTLHFRDLEKGKDLPETLEDVASFVWANDNRTLFYTIPDEALRSYRLYRYELGSGRPAELLYEEKDQLFGIGLNKSRNGQFIFLGSGSFTSSEYRYLPANQPKGKFKLIAARKPDVQYYPEAHNDHMYFLVKDPNAKNFKVLEAPMASFDNAATWKDYIPHDPKVKIESINAFEKYLVMGVRTNGLQEIRVIELADKSIEKVSFPEPVYALYAGNTPEYTSTKFRYQYMSLNRPMSTFDYDMATGKSELKKQEEIPSGFEPSNYTVKRIWAIAPDGVKVPMALVYKKGLRQDGTNPTLLYSYGSYGYSTDPAFNRNVFSLIDRGFVYAIAQIRGGSDLGEQWYEDGKLLKKKNTFTDFIACAEKLIADKYTSKDLLAINGGSAGGLLMGAVTNMRPDLFKVVLAEVPFVDVINTMLDPTLPLTTQEYEQWGNPKDKTYYDYIRSYSPYDNIEKKNYPNMLITGGLNDSQVLFHEPAKYAAKLRELKTDNNLLMLRINMDSGHGGATGRFDYLKEEAFNYAFVMDRMGVKGKKLKN</sequence>
<dbReference type="SUPFAM" id="SSF50993">
    <property type="entry name" value="Peptidase/esterase 'gauge' domain"/>
    <property type="match status" value="1"/>
</dbReference>
<feature type="signal peptide" evidence="7">
    <location>
        <begin position="1"/>
        <end position="21"/>
    </location>
</feature>
<dbReference type="SUPFAM" id="SSF53474">
    <property type="entry name" value="alpha/beta-Hydrolases"/>
    <property type="match status" value="1"/>
</dbReference>
<dbReference type="Pfam" id="PF02897">
    <property type="entry name" value="Peptidase_S9_N"/>
    <property type="match status" value="1"/>
</dbReference>
<dbReference type="Proteomes" id="UP000008461">
    <property type="component" value="Chromosome"/>
</dbReference>
<dbReference type="Gene3D" id="3.40.50.1820">
    <property type="entry name" value="alpha/beta hydrolase"/>
    <property type="match status" value="1"/>
</dbReference>
<dbReference type="STRING" id="760192.Halhy_4541"/>
<evidence type="ECO:0000259" key="9">
    <source>
        <dbReference type="Pfam" id="PF02897"/>
    </source>
</evidence>
<keyword evidence="4" id="KW-0720">Serine protease</keyword>
<evidence type="ECO:0000256" key="4">
    <source>
        <dbReference type="ARBA" id="ARBA00022825"/>
    </source>
</evidence>
<evidence type="ECO:0000256" key="3">
    <source>
        <dbReference type="ARBA" id="ARBA00022801"/>
    </source>
</evidence>
<dbReference type="EMBL" id="CP002691">
    <property type="protein sequence ID" value="AEE52381.1"/>
    <property type="molecule type" value="Genomic_DNA"/>
</dbReference>
<dbReference type="PROSITE" id="PS51257">
    <property type="entry name" value="PROKAR_LIPOPROTEIN"/>
    <property type="match status" value="1"/>
</dbReference>
<dbReference type="InterPro" id="IPR051543">
    <property type="entry name" value="Serine_Peptidase_S9A"/>
</dbReference>
<evidence type="ECO:0000256" key="7">
    <source>
        <dbReference type="SAM" id="SignalP"/>
    </source>
</evidence>
<dbReference type="RefSeq" id="WP_013766919.1">
    <property type="nucleotide sequence ID" value="NC_015510.1"/>
</dbReference>
<evidence type="ECO:0000256" key="1">
    <source>
        <dbReference type="ARBA" id="ARBA00005228"/>
    </source>
</evidence>
<reference evidence="10 11" key="1">
    <citation type="journal article" date="2011" name="Stand. Genomic Sci.">
        <title>Complete genome sequence of Haliscomenobacter hydrossis type strain (O).</title>
        <authorList>
            <consortium name="US DOE Joint Genome Institute (JGI-PGF)"/>
            <person name="Daligault H."/>
            <person name="Lapidus A."/>
            <person name="Zeytun A."/>
            <person name="Nolan M."/>
            <person name="Lucas S."/>
            <person name="Del Rio T.G."/>
            <person name="Tice H."/>
            <person name="Cheng J.F."/>
            <person name="Tapia R."/>
            <person name="Han C."/>
            <person name="Goodwin L."/>
            <person name="Pitluck S."/>
            <person name="Liolios K."/>
            <person name="Pagani I."/>
            <person name="Ivanova N."/>
            <person name="Huntemann M."/>
            <person name="Mavromatis K."/>
            <person name="Mikhailova N."/>
            <person name="Pati A."/>
            <person name="Chen A."/>
            <person name="Palaniappan K."/>
            <person name="Land M."/>
            <person name="Hauser L."/>
            <person name="Brambilla E.M."/>
            <person name="Rohde M."/>
            <person name="Verbarg S."/>
            <person name="Goker M."/>
            <person name="Bristow J."/>
            <person name="Eisen J.A."/>
            <person name="Markowitz V."/>
            <person name="Hugenholtz P."/>
            <person name="Kyrpides N.C."/>
            <person name="Klenk H.P."/>
            <person name="Woyke T."/>
        </authorList>
    </citation>
    <scope>NUCLEOTIDE SEQUENCE [LARGE SCALE GENOMIC DNA]</scope>
    <source>
        <strain evidence="11">ATCC 27775 / DSM 1100 / LMG 10767 / O</strain>
    </source>
</reference>
<dbReference type="KEGG" id="hhy:Halhy_4541"/>
<keyword evidence="11" id="KW-1185">Reference proteome</keyword>